<dbReference type="RefSeq" id="WP_150610885.1">
    <property type="nucleotide sequence ID" value="NZ_CABPRU010000001.1"/>
</dbReference>
<organism evidence="1 2">
    <name type="scientific">Pandoraea terrigena</name>
    <dbReference type="NCBI Taxonomy" id="2508292"/>
    <lineage>
        <taxon>Bacteria</taxon>
        <taxon>Pseudomonadati</taxon>
        <taxon>Pseudomonadota</taxon>
        <taxon>Betaproteobacteria</taxon>
        <taxon>Burkholderiales</taxon>
        <taxon>Burkholderiaceae</taxon>
        <taxon>Pandoraea</taxon>
    </lineage>
</organism>
<keyword evidence="2" id="KW-1185">Reference proteome</keyword>
<name>A0A5E4REG0_9BURK</name>
<dbReference type="EMBL" id="CABPRU010000001">
    <property type="protein sequence ID" value="VVD60894.1"/>
    <property type="molecule type" value="Genomic_DNA"/>
</dbReference>
<accession>A0A5E4REG0</accession>
<reference evidence="1 2" key="1">
    <citation type="submission" date="2019-08" db="EMBL/GenBank/DDBJ databases">
        <authorList>
            <person name="Peeters C."/>
        </authorList>
    </citation>
    <scope>NUCLEOTIDE SEQUENCE [LARGE SCALE GENOMIC DNA]</scope>
    <source>
        <strain evidence="1 2">LMG 31013</strain>
    </source>
</reference>
<dbReference type="AlphaFoldDB" id="A0A5E4REG0"/>
<proteinExistence type="predicted"/>
<evidence type="ECO:0000313" key="1">
    <source>
        <dbReference type="EMBL" id="VVD60894.1"/>
    </source>
</evidence>
<evidence type="ECO:0000313" key="2">
    <source>
        <dbReference type="Proteomes" id="UP000334380"/>
    </source>
</evidence>
<dbReference type="Proteomes" id="UP000334380">
    <property type="component" value="Unassembled WGS sequence"/>
</dbReference>
<sequence>MSIPSPFGFIEVRFWDAKSSVARPIWIDMTAPEAVRLIAAGDEAQEMGFASGSEIEHQLC</sequence>
<protein>
    <submittedName>
        <fullName evidence="1">Uncharacterized protein</fullName>
    </submittedName>
</protein>
<gene>
    <name evidence="1" type="ORF">PTE31013_00095</name>
</gene>